<comment type="caution">
    <text evidence="3">The sequence shown here is derived from an EMBL/GenBank/DDBJ whole genome shotgun (WGS) entry which is preliminary data.</text>
</comment>
<feature type="compositionally biased region" description="Basic and acidic residues" evidence="1">
    <location>
        <begin position="47"/>
        <end position="56"/>
    </location>
</feature>
<dbReference type="GeneID" id="90037565"/>
<reference evidence="3 4" key="1">
    <citation type="submission" date="2024-03" db="EMBL/GenBank/DDBJ databases">
        <title>Genome-scale model development and genomic sequencing of the oleaginous clade Lipomyces.</title>
        <authorList>
            <consortium name="Lawrence Berkeley National Laboratory"/>
            <person name="Czajka J.J."/>
            <person name="Han Y."/>
            <person name="Kim J."/>
            <person name="Mondo S.J."/>
            <person name="Hofstad B.A."/>
            <person name="Robles A."/>
            <person name="Haridas S."/>
            <person name="Riley R."/>
            <person name="LaButti K."/>
            <person name="Pangilinan J."/>
            <person name="Andreopoulos W."/>
            <person name="Lipzen A."/>
            <person name="Yan J."/>
            <person name="Wang M."/>
            <person name="Ng V."/>
            <person name="Grigoriev I.V."/>
            <person name="Spatafora J.W."/>
            <person name="Magnuson J.K."/>
            <person name="Baker S.E."/>
            <person name="Pomraning K.R."/>
        </authorList>
    </citation>
    <scope>NUCLEOTIDE SEQUENCE [LARGE SCALE GENOMIC DNA]</scope>
    <source>
        <strain evidence="3 4">Phaff 52-87</strain>
    </source>
</reference>
<dbReference type="Proteomes" id="UP001498771">
    <property type="component" value="Unassembled WGS sequence"/>
</dbReference>
<evidence type="ECO:0000313" key="3">
    <source>
        <dbReference type="EMBL" id="KAK7206706.1"/>
    </source>
</evidence>
<dbReference type="Pfam" id="PF17051">
    <property type="entry name" value="COA2"/>
    <property type="match status" value="1"/>
</dbReference>
<name>A0ABR1FA32_9ASCO</name>
<feature type="signal peptide" evidence="2">
    <location>
        <begin position="1"/>
        <end position="28"/>
    </location>
</feature>
<dbReference type="EMBL" id="JBBJBU010000002">
    <property type="protein sequence ID" value="KAK7206706.1"/>
    <property type="molecule type" value="Genomic_DNA"/>
</dbReference>
<feature type="chain" id="PRO_5045594041" description="Secreted protein" evidence="2">
    <location>
        <begin position="29"/>
        <end position="74"/>
    </location>
</feature>
<feature type="region of interest" description="Disordered" evidence="1">
    <location>
        <begin position="37"/>
        <end position="74"/>
    </location>
</feature>
<organism evidence="3 4">
    <name type="scientific">Myxozyma melibiosi</name>
    <dbReference type="NCBI Taxonomy" id="54550"/>
    <lineage>
        <taxon>Eukaryota</taxon>
        <taxon>Fungi</taxon>
        <taxon>Dikarya</taxon>
        <taxon>Ascomycota</taxon>
        <taxon>Saccharomycotina</taxon>
        <taxon>Lipomycetes</taxon>
        <taxon>Lipomycetales</taxon>
        <taxon>Lipomycetaceae</taxon>
        <taxon>Myxozyma</taxon>
    </lineage>
</organism>
<dbReference type="PANTHER" id="PTHR40020:SF1">
    <property type="entry name" value="CYTOCHROME C OXIDASE ASSEMBLY FACTOR 2"/>
    <property type="match status" value="1"/>
</dbReference>
<keyword evidence="4" id="KW-1185">Reference proteome</keyword>
<evidence type="ECO:0008006" key="5">
    <source>
        <dbReference type="Google" id="ProtNLM"/>
    </source>
</evidence>
<accession>A0ABR1FA32</accession>
<evidence type="ECO:0000313" key="4">
    <source>
        <dbReference type="Proteomes" id="UP001498771"/>
    </source>
</evidence>
<dbReference type="RefSeq" id="XP_064769739.1">
    <property type="nucleotide sequence ID" value="XM_064912053.1"/>
</dbReference>
<gene>
    <name evidence="3" type="ORF">BZA70DRAFT_274907</name>
</gene>
<dbReference type="PANTHER" id="PTHR40020">
    <property type="entry name" value="CYTOCHROME C OXIDASE ASSEMBLY FACTOR 2"/>
    <property type="match status" value="1"/>
</dbReference>
<protein>
    <recommendedName>
        <fullName evidence="5">Secreted protein</fullName>
    </recommendedName>
</protein>
<sequence>MRLNNATRTRLTTSLFSTTFCIAVLTVAAPHFLPCPATRNPVGTDSGDVRVQDRRVVLRQRRQSGREQANVAEE</sequence>
<dbReference type="InterPro" id="IPR031459">
    <property type="entry name" value="Coa2"/>
</dbReference>
<evidence type="ECO:0000256" key="1">
    <source>
        <dbReference type="SAM" id="MobiDB-lite"/>
    </source>
</evidence>
<evidence type="ECO:0000256" key="2">
    <source>
        <dbReference type="SAM" id="SignalP"/>
    </source>
</evidence>
<proteinExistence type="predicted"/>
<keyword evidence="2" id="KW-0732">Signal</keyword>